<reference evidence="2 3" key="1">
    <citation type="submission" date="2016-03" db="EMBL/GenBank/DDBJ databases">
        <title>Trachymyrmex septentrionalis WGS genome.</title>
        <authorList>
            <person name="Nygaard S."/>
            <person name="Hu H."/>
            <person name="Boomsma J."/>
            <person name="Zhang G."/>
        </authorList>
    </citation>
    <scope>NUCLEOTIDE SEQUENCE [LARGE SCALE GENOMIC DNA]</scope>
    <source>
        <strain evidence="2">Tsep2-gDNA-1</strain>
        <tissue evidence="2">Whole body</tissue>
    </source>
</reference>
<dbReference type="STRING" id="34720.A0A195ES22"/>
<feature type="compositionally biased region" description="Low complexity" evidence="1">
    <location>
        <begin position="33"/>
        <end position="42"/>
    </location>
</feature>
<feature type="region of interest" description="Disordered" evidence="1">
    <location>
        <begin position="90"/>
        <end position="113"/>
    </location>
</feature>
<feature type="compositionally biased region" description="Acidic residues" evidence="1">
    <location>
        <begin position="46"/>
        <end position="59"/>
    </location>
</feature>
<feature type="region of interest" description="Disordered" evidence="1">
    <location>
        <begin position="1"/>
        <end position="67"/>
    </location>
</feature>
<dbReference type="AlphaFoldDB" id="A0A195ES22"/>
<feature type="compositionally biased region" description="Basic and acidic residues" evidence="1">
    <location>
        <begin position="92"/>
        <end position="113"/>
    </location>
</feature>
<evidence type="ECO:0000313" key="2">
    <source>
        <dbReference type="EMBL" id="KYN30976.1"/>
    </source>
</evidence>
<protein>
    <submittedName>
        <fullName evidence="2">Uncharacterized protein</fullName>
    </submittedName>
</protein>
<dbReference type="EMBL" id="KQ981993">
    <property type="protein sequence ID" value="KYN30976.1"/>
    <property type="molecule type" value="Genomic_DNA"/>
</dbReference>
<sequence>MEIEAKQRSQKNRRRERAQRMLAQRESLATAKQQQSQQSRQRPPNDEEDSHSGEDEDPANDVSGSFFRGNWPSVSWKLFVSFERVESSFASRAEETEERGKGREDEEREREKGFRVRRPRNVILRRTKSPAFGASPMRLNKSELLYSRNRRVSVRVGSKDGRILPHDPSTEITRMRYAYSSDIRLTAPSPEEAPRTLRVES</sequence>
<dbReference type="Proteomes" id="UP000078541">
    <property type="component" value="Unassembled WGS sequence"/>
</dbReference>
<name>A0A195ES22_9HYME</name>
<gene>
    <name evidence="2" type="ORF">ALC56_14788</name>
</gene>
<evidence type="ECO:0000313" key="3">
    <source>
        <dbReference type="Proteomes" id="UP000078541"/>
    </source>
</evidence>
<evidence type="ECO:0000256" key="1">
    <source>
        <dbReference type="SAM" id="MobiDB-lite"/>
    </source>
</evidence>
<feature type="compositionally biased region" description="Basic residues" evidence="1">
    <location>
        <begin position="8"/>
        <end position="17"/>
    </location>
</feature>
<accession>A0A195ES22</accession>
<organism evidence="2 3">
    <name type="scientific">Trachymyrmex septentrionalis</name>
    <dbReference type="NCBI Taxonomy" id="34720"/>
    <lineage>
        <taxon>Eukaryota</taxon>
        <taxon>Metazoa</taxon>
        <taxon>Ecdysozoa</taxon>
        <taxon>Arthropoda</taxon>
        <taxon>Hexapoda</taxon>
        <taxon>Insecta</taxon>
        <taxon>Pterygota</taxon>
        <taxon>Neoptera</taxon>
        <taxon>Endopterygota</taxon>
        <taxon>Hymenoptera</taxon>
        <taxon>Apocrita</taxon>
        <taxon>Aculeata</taxon>
        <taxon>Formicoidea</taxon>
        <taxon>Formicidae</taxon>
        <taxon>Myrmicinae</taxon>
        <taxon>Trachymyrmex</taxon>
    </lineage>
</organism>
<proteinExistence type="predicted"/>
<keyword evidence="3" id="KW-1185">Reference proteome</keyword>